<evidence type="ECO:0000313" key="5">
    <source>
        <dbReference type="EMBL" id="KAK4775650.1"/>
    </source>
</evidence>
<feature type="region of interest" description="Disordered" evidence="2">
    <location>
        <begin position="69"/>
        <end position="106"/>
    </location>
</feature>
<dbReference type="Gene3D" id="4.10.60.10">
    <property type="entry name" value="Zinc finger, CCHC-type"/>
    <property type="match status" value="2"/>
</dbReference>
<dbReference type="SUPFAM" id="SSF50249">
    <property type="entry name" value="Nucleic acid-binding proteins"/>
    <property type="match status" value="1"/>
</dbReference>
<keyword evidence="1" id="KW-0862">Zinc</keyword>
<dbReference type="InterPro" id="IPR019844">
    <property type="entry name" value="CSD_CS"/>
</dbReference>
<dbReference type="PRINTS" id="PR00050">
    <property type="entry name" value="COLDSHOCK"/>
</dbReference>
<evidence type="ECO:0000259" key="4">
    <source>
        <dbReference type="PROSITE" id="PS51857"/>
    </source>
</evidence>
<feature type="compositionally biased region" description="Gly residues" evidence="2">
    <location>
        <begin position="79"/>
        <end position="106"/>
    </location>
</feature>
<reference evidence="5 6" key="1">
    <citation type="journal article" date="2023" name="Hortic Res">
        <title>Pangenome of water caltrop reveals structural variations and asymmetric subgenome divergence after allopolyploidization.</title>
        <authorList>
            <person name="Zhang X."/>
            <person name="Chen Y."/>
            <person name="Wang L."/>
            <person name="Yuan Y."/>
            <person name="Fang M."/>
            <person name="Shi L."/>
            <person name="Lu R."/>
            <person name="Comes H.P."/>
            <person name="Ma Y."/>
            <person name="Chen Y."/>
            <person name="Huang G."/>
            <person name="Zhou Y."/>
            <person name="Zheng Z."/>
            <person name="Qiu Y."/>
        </authorList>
    </citation>
    <scope>NUCLEOTIDE SEQUENCE [LARGE SCALE GENOMIC DNA]</scope>
    <source>
        <tissue evidence="5">Roots</tissue>
    </source>
</reference>
<dbReference type="Proteomes" id="UP001345219">
    <property type="component" value="Chromosome 18"/>
</dbReference>
<dbReference type="PANTHER" id="PTHR46565:SF5">
    <property type="entry name" value="COLD SHOCK PROTEIN 2-LIKE"/>
    <property type="match status" value="1"/>
</dbReference>
<dbReference type="SUPFAM" id="SSF57756">
    <property type="entry name" value="Retrovirus zinc finger-like domains"/>
    <property type="match status" value="1"/>
</dbReference>
<dbReference type="PANTHER" id="PTHR46565">
    <property type="entry name" value="COLD SHOCK DOMAIN PROTEIN 2"/>
    <property type="match status" value="1"/>
</dbReference>
<gene>
    <name evidence="5" type="ORF">SAY87_023611</name>
</gene>
<comment type="caution">
    <text evidence="5">The sequence shown here is derived from an EMBL/GenBank/DDBJ whole genome shotgun (WGS) entry which is preliminary data.</text>
</comment>
<dbReference type="PROSITE" id="PS00352">
    <property type="entry name" value="CSD_1"/>
    <property type="match status" value="1"/>
</dbReference>
<feature type="domain" description="CSD" evidence="4">
    <location>
        <begin position="6"/>
        <end position="72"/>
    </location>
</feature>
<dbReference type="InterPro" id="IPR036875">
    <property type="entry name" value="Znf_CCHC_sf"/>
</dbReference>
<dbReference type="Pfam" id="PF00098">
    <property type="entry name" value="zf-CCHC"/>
    <property type="match status" value="2"/>
</dbReference>
<dbReference type="InterPro" id="IPR011129">
    <property type="entry name" value="CSD"/>
</dbReference>
<dbReference type="InterPro" id="IPR001878">
    <property type="entry name" value="Znf_CCHC"/>
</dbReference>
<feature type="domain" description="CCHC-type" evidence="3">
    <location>
        <begin position="118"/>
        <end position="131"/>
    </location>
</feature>
<name>A0AAN7KZ33_9MYRT</name>
<keyword evidence="1" id="KW-0479">Metal-binding</keyword>
<dbReference type="SMART" id="SM00343">
    <property type="entry name" value="ZnF_C2HC"/>
    <property type="match status" value="2"/>
</dbReference>
<dbReference type="Gene3D" id="2.40.50.140">
    <property type="entry name" value="Nucleic acid-binding proteins"/>
    <property type="match status" value="1"/>
</dbReference>
<keyword evidence="1" id="KW-0863">Zinc-finger</keyword>
<accession>A0AAN7KZ33</accession>
<dbReference type="Pfam" id="PF00313">
    <property type="entry name" value="CSD"/>
    <property type="match status" value="1"/>
</dbReference>
<sequence>MAEARRPSGTVRWFSAQRGFGFISPDDGGEDLFVHHSSIHSQGFRSLYEGQTVTFTVEYGDDERNKAVDVSVLDQSRSAGGGRGSGRGRGSRRGGGFGGRGGGGRGGGYGGGGGGGPCYNCGRMGHLVRDCYHGSVRGGGSGGGGRGGGRRGCFNCGEEGHIARDCVNQLT</sequence>
<dbReference type="AlphaFoldDB" id="A0AAN7KZ33"/>
<dbReference type="InterPro" id="IPR012340">
    <property type="entry name" value="NA-bd_OB-fold"/>
</dbReference>
<dbReference type="SMART" id="SM00357">
    <property type="entry name" value="CSP"/>
    <property type="match status" value="1"/>
</dbReference>
<proteinExistence type="predicted"/>
<dbReference type="GO" id="GO:0003676">
    <property type="term" value="F:nucleic acid binding"/>
    <property type="evidence" value="ECO:0007669"/>
    <property type="project" value="InterPro"/>
</dbReference>
<dbReference type="InterPro" id="IPR002059">
    <property type="entry name" value="CSP_DNA-bd"/>
</dbReference>
<dbReference type="PROSITE" id="PS50158">
    <property type="entry name" value="ZF_CCHC"/>
    <property type="match status" value="2"/>
</dbReference>
<dbReference type="CDD" id="cd04458">
    <property type="entry name" value="CSP_CDS"/>
    <property type="match status" value="1"/>
</dbReference>
<evidence type="ECO:0000256" key="2">
    <source>
        <dbReference type="SAM" id="MobiDB-lite"/>
    </source>
</evidence>
<organism evidence="5 6">
    <name type="scientific">Trapa incisa</name>
    <dbReference type="NCBI Taxonomy" id="236973"/>
    <lineage>
        <taxon>Eukaryota</taxon>
        <taxon>Viridiplantae</taxon>
        <taxon>Streptophyta</taxon>
        <taxon>Embryophyta</taxon>
        <taxon>Tracheophyta</taxon>
        <taxon>Spermatophyta</taxon>
        <taxon>Magnoliopsida</taxon>
        <taxon>eudicotyledons</taxon>
        <taxon>Gunneridae</taxon>
        <taxon>Pentapetalae</taxon>
        <taxon>rosids</taxon>
        <taxon>malvids</taxon>
        <taxon>Myrtales</taxon>
        <taxon>Lythraceae</taxon>
        <taxon>Trapa</taxon>
    </lineage>
</organism>
<dbReference type="GO" id="GO:0008270">
    <property type="term" value="F:zinc ion binding"/>
    <property type="evidence" value="ECO:0007669"/>
    <property type="project" value="UniProtKB-KW"/>
</dbReference>
<feature type="domain" description="CCHC-type" evidence="3">
    <location>
        <begin position="153"/>
        <end position="166"/>
    </location>
</feature>
<evidence type="ECO:0000259" key="3">
    <source>
        <dbReference type="PROSITE" id="PS50158"/>
    </source>
</evidence>
<evidence type="ECO:0000313" key="6">
    <source>
        <dbReference type="Proteomes" id="UP001345219"/>
    </source>
</evidence>
<protein>
    <submittedName>
        <fullName evidence="5">Uncharacterized protein</fullName>
    </submittedName>
</protein>
<dbReference type="PROSITE" id="PS51857">
    <property type="entry name" value="CSD_2"/>
    <property type="match status" value="1"/>
</dbReference>
<evidence type="ECO:0000256" key="1">
    <source>
        <dbReference type="PROSITE-ProRule" id="PRU00047"/>
    </source>
</evidence>
<keyword evidence="6" id="KW-1185">Reference proteome</keyword>
<dbReference type="EMBL" id="JAXIOK010000003">
    <property type="protein sequence ID" value="KAK4775650.1"/>
    <property type="molecule type" value="Genomic_DNA"/>
</dbReference>